<name>A0ACC5Z0Y2_9TELE</name>
<evidence type="ECO:0000313" key="2">
    <source>
        <dbReference type="Proteomes" id="UP000830395"/>
    </source>
</evidence>
<reference evidence="1" key="1">
    <citation type="submission" date="2020-02" db="EMBL/GenBank/DDBJ databases">
        <title>Genome sequencing of the panga catfish, Pangasius djambal.</title>
        <authorList>
            <person name="Wen M."/>
            <person name="Zahm M."/>
            <person name="Roques C."/>
            <person name="Cabau C."/>
            <person name="Klopp C."/>
            <person name="Donnadieu C."/>
            <person name="Jouanno E."/>
            <person name="Avarre J.-C."/>
            <person name="Campet M."/>
            <person name="Ha T."/>
            <person name="Dugue R."/>
            <person name="Lampietro C."/>
            <person name="Louis A."/>
            <person name="Herpin A."/>
            <person name="Echchiki A."/>
            <person name="Berthelot C."/>
            <person name="Parey E."/>
            <person name="Roest-Crollius H."/>
            <person name="Braasch I."/>
            <person name="Postlethwait J.H."/>
            <person name="Bobe J."/>
            <person name="Montfort J."/>
            <person name="Bouchez O."/>
            <person name="Begum T."/>
            <person name="Schartl M."/>
            <person name="Gustiano R."/>
            <person name="Guiguen Y."/>
        </authorList>
    </citation>
    <scope>NUCLEOTIDE SEQUENCE</scope>
    <source>
        <strain evidence="1">Pdj_M5554</strain>
    </source>
</reference>
<proteinExistence type="predicted"/>
<dbReference type="Proteomes" id="UP000830395">
    <property type="component" value="Chromosome 15"/>
</dbReference>
<feature type="non-terminal residue" evidence="1">
    <location>
        <position position="1"/>
    </location>
</feature>
<dbReference type="EMBL" id="CM040989">
    <property type="protein sequence ID" value="MCJ8740836.1"/>
    <property type="molecule type" value="Genomic_DNA"/>
</dbReference>
<gene>
    <name evidence="1" type="ORF">PDJAM_G00063490</name>
</gene>
<comment type="caution">
    <text evidence="1">The sequence shown here is derived from an EMBL/GenBank/DDBJ whole genome shotgun (WGS) entry which is preliminary data.</text>
</comment>
<evidence type="ECO:0000313" key="1">
    <source>
        <dbReference type="EMBL" id="MCJ8740836.1"/>
    </source>
</evidence>
<sequence length="78" mass="8905">ERTSTHRSQLSTALATLCGNCTTEAKEFLLPNQTSVFQGTYFYFIIILKLFTWIRKHHHKGCRQGEGLYLPHPGSLLP</sequence>
<accession>A0ACC5Z0Y2</accession>
<protein>
    <submittedName>
        <fullName evidence="1">Uncharacterized protein</fullName>
    </submittedName>
</protein>
<organism evidence="1 2">
    <name type="scientific">Pangasius djambal</name>
    <dbReference type="NCBI Taxonomy" id="1691987"/>
    <lineage>
        <taxon>Eukaryota</taxon>
        <taxon>Metazoa</taxon>
        <taxon>Chordata</taxon>
        <taxon>Craniata</taxon>
        <taxon>Vertebrata</taxon>
        <taxon>Euteleostomi</taxon>
        <taxon>Actinopterygii</taxon>
        <taxon>Neopterygii</taxon>
        <taxon>Teleostei</taxon>
        <taxon>Ostariophysi</taxon>
        <taxon>Siluriformes</taxon>
        <taxon>Pangasiidae</taxon>
        <taxon>Pangasius</taxon>
    </lineage>
</organism>
<keyword evidence="2" id="KW-1185">Reference proteome</keyword>